<reference evidence="2 3" key="2">
    <citation type="submission" date="2018-11" db="EMBL/GenBank/DDBJ databases">
        <authorList>
            <consortium name="Pathogen Informatics"/>
        </authorList>
    </citation>
    <scope>NUCLEOTIDE SEQUENCE [LARGE SCALE GENOMIC DNA]</scope>
</reference>
<proteinExistence type="predicted"/>
<evidence type="ECO:0000313" key="4">
    <source>
        <dbReference type="WBParaSite" id="ASIM_0000685101-mRNA-1"/>
    </source>
</evidence>
<feature type="region of interest" description="Disordered" evidence="1">
    <location>
        <begin position="59"/>
        <end position="85"/>
    </location>
</feature>
<dbReference type="WBParaSite" id="ASIM_0000685101-mRNA-1">
    <property type="protein sequence ID" value="ASIM_0000685101-mRNA-1"/>
    <property type="gene ID" value="ASIM_0000685101"/>
</dbReference>
<dbReference type="Proteomes" id="UP000267096">
    <property type="component" value="Unassembled WGS sequence"/>
</dbReference>
<protein>
    <submittedName>
        <fullName evidence="4">KxDL domain-containing protein</fullName>
    </submittedName>
</protein>
<reference evidence="4" key="1">
    <citation type="submission" date="2017-02" db="UniProtKB">
        <authorList>
            <consortium name="WormBaseParasite"/>
        </authorList>
    </citation>
    <scope>IDENTIFICATION</scope>
</reference>
<dbReference type="AlphaFoldDB" id="A0A0M3JGU3"/>
<accession>A0A0M3JGU3</accession>
<evidence type="ECO:0000313" key="3">
    <source>
        <dbReference type="Proteomes" id="UP000267096"/>
    </source>
</evidence>
<organism evidence="4">
    <name type="scientific">Anisakis simplex</name>
    <name type="common">Herring worm</name>
    <dbReference type="NCBI Taxonomy" id="6269"/>
    <lineage>
        <taxon>Eukaryota</taxon>
        <taxon>Metazoa</taxon>
        <taxon>Ecdysozoa</taxon>
        <taxon>Nematoda</taxon>
        <taxon>Chromadorea</taxon>
        <taxon>Rhabditida</taxon>
        <taxon>Spirurina</taxon>
        <taxon>Ascaridomorpha</taxon>
        <taxon>Ascaridoidea</taxon>
        <taxon>Anisakidae</taxon>
        <taxon>Anisakis</taxon>
        <taxon>Anisakis simplex complex</taxon>
    </lineage>
</organism>
<name>A0A0M3JGU3_ANISI</name>
<evidence type="ECO:0000256" key="1">
    <source>
        <dbReference type="SAM" id="MobiDB-lite"/>
    </source>
</evidence>
<gene>
    <name evidence="2" type="ORF">ASIM_LOCUS6625</name>
</gene>
<feature type="compositionally biased region" description="Pro residues" evidence="1">
    <location>
        <begin position="76"/>
        <end position="85"/>
    </location>
</feature>
<sequence>MLRSKLDAKERAAEEGLDSYSCEELRGMFGRLCTRMVHRLNETEMQNNEMNMLAKQITQMQNTRRTLEERKRQLDGPPPGPPPAQ</sequence>
<feature type="compositionally biased region" description="Basic and acidic residues" evidence="1">
    <location>
        <begin position="65"/>
        <end position="74"/>
    </location>
</feature>
<evidence type="ECO:0000313" key="2">
    <source>
        <dbReference type="EMBL" id="VDK27416.1"/>
    </source>
</evidence>
<dbReference type="EMBL" id="UYRR01014675">
    <property type="protein sequence ID" value="VDK27416.1"/>
    <property type="molecule type" value="Genomic_DNA"/>
</dbReference>
<keyword evidence="3" id="KW-1185">Reference proteome</keyword>